<dbReference type="AlphaFoldDB" id="A0AAD9TGK3"/>
<protein>
    <recommendedName>
        <fullName evidence="3">Large ribosomal RNA subunit accumulation protein YceD</fullName>
    </recommendedName>
</protein>
<accession>A0AAD9TGK3</accession>
<comment type="caution">
    <text evidence="1">The sequence shown here is derived from an EMBL/GenBank/DDBJ whole genome shotgun (WGS) entry which is preliminary data.</text>
</comment>
<dbReference type="Pfam" id="PF02620">
    <property type="entry name" value="YceD"/>
    <property type="match status" value="1"/>
</dbReference>
<gene>
    <name evidence="1" type="ORF">Ddye_030576</name>
</gene>
<dbReference type="EMBL" id="JANJYI010000009">
    <property type="protein sequence ID" value="KAK2635784.1"/>
    <property type="molecule type" value="Genomic_DNA"/>
</dbReference>
<dbReference type="PANTHER" id="PTHR34374">
    <property type="entry name" value="LARGE RIBOSOMAL RNA SUBUNIT ACCUMULATION PROTEIN YCED HOMOLOG 1, CHLOROPLASTIC"/>
    <property type="match status" value="1"/>
</dbReference>
<dbReference type="InterPro" id="IPR003772">
    <property type="entry name" value="YceD"/>
</dbReference>
<name>A0AAD9TGK3_9ROSI</name>
<sequence>MLVLSSYSVANQFKPYHLKTQVPSSSSHISSLCFKFPLSYSTKSMYNLFSKRPLYISNTFIRYATINPINQSLDWEDTEDFEDTGSPWEGAIIYKRNPSITHVEYCTTLERLGLGQLSTEISKSRASVMGLRVTKAVKDFPQGTPVQISIDVTRKKQKLRLDGIIRTVLTLGCNRCGEPAAESVFSNLSLLLSEQPIEEPEIIDIGAMFGEDKSNSSIGRNGEEDDDDSSVDLDDRLYFPLEEREIDISKNIRDMVHLEITINAICDPKCKGICLKCGTNMNKGKCNCSPEEAKERSYPLGDLRRQMERNEVV</sequence>
<reference evidence="1" key="1">
    <citation type="journal article" date="2023" name="Plant J.">
        <title>Genome sequences and population genomics provide insights into the demographic history, inbreeding, and mutation load of two 'living fossil' tree species of Dipteronia.</title>
        <authorList>
            <person name="Feng Y."/>
            <person name="Comes H.P."/>
            <person name="Chen J."/>
            <person name="Zhu S."/>
            <person name="Lu R."/>
            <person name="Zhang X."/>
            <person name="Li P."/>
            <person name="Qiu J."/>
            <person name="Olsen K.M."/>
            <person name="Qiu Y."/>
        </authorList>
    </citation>
    <scope>NUCLEOTIDE SEQUENCE</scope>
    <source>
        <strain evidence="1">KIB01</strain>
    </source>
</reference>
<evidence type="ECO:0000313" key="1">
    <source>
        <dbReference type="EMBL" id="KAK2635784.1"/>
    </source>
</evidence>
<evidence type="ECO:0000313" key="2">
    <source>
        <dbReference type="Proteomes" id="UP001280121"/>
    </source>
</evidence>
<evidence type="ECO:0008006" key="3">
    <source>
        <dbReference type="Google" id="ProtNLM"/>
    </source>
</evidence>
<organism evidence="1 2">
    <name type="scientific">Dipteronia dyeriana</name>
    <dbReference type="NCBI Taxonomy" id="168575"/>
    <lineage>
        <taxon>Eukaryota</taxon>
        <taxon>Viridiplantae</taxon>
        <taxon>Streptophyta</taxon>
        <taxon>Embryophyta</taxon>
        <taxon>Tracheophyta</taxon>
        <taxon>Spermatophyta</taxon>
        <taxon>Magnoliopsida</taxon>
        <taxon>eudicotyledons</taxon>
        <taxon>Gunneridae</taxon>
        <taxon>Pentapetalae</taxon>
        <taxon>rosids</taxon>
        <taxon>malvids</taxon>
        <taxon>Sapindales</taxon>
        <taxon>Sapindaceae</taxon>
        <taxon>Hippocastanoideae</taxon>
        <taxon>Acereae</taxon>
        <taxon>Dipteronia</taxon>
    </lineage>
</organism>
<proteinExistence type="predicted"/>
<dbReference type="PANTHER" id="PTHR34374:SF1">
    <property type="entry name" value="LARGE RIBOSOMAL RNA SUBUNIT ACCUMULATION PROTEIN YCED HOMOLOG 1, CHLOROPLASTIC"/>
    <property type="match status" value="1"/>
</dbReference>
<dbReference type="Proteomes" id="UP001280121">
    <property type="component" value="Unassembled WGS sequence"/>
</dbReference>
<keyword evidence="2" id="KW-1185">Reference proteome</keyword>